<dbReference type="EMBL" id="MU151908">
    <property type="protein sequence ID" value="KAF9441441.1"/>
    <property type="molecule type" value="Genomic_DNA"/>
</dbReference>
<evidence type="ECO:0000313" key="2">
    <source>
        <dbReference type="Proteomes" id="UP000807342"/>
    </source>
</evidence>
<organism evidence="1 2">
    <name type="scientific">Macrolepiota fuliginosa MF-IS2</name>
    <dbReference type="NCBI Taxonomy" id="1400762"/>
    <lineage>
        <taxon>Eukaryota</taxon>
        <taxon>Fungi</taxon>
        <taxon>Dikarya</taxon>
        <taxon>Basidiomycota</taxon>
        <taxon>Agaricomycotina</taxon>
        <taxon>Agaricomycetes</taxon>
        <taxon>Agaricomycetidae</taxon>
        <taxon>Agaricales</taxon>
        <taxon>Agaricineae</taxon>
        <taxon>Agaricaceae</taxon>
        <taxon>Macrolepiota</taxon>
    </lineage>
</organism>
<sequence>PAVPGVMHDIWDSNALKTFCGPNGKPFFSCPQGKSCLAFGLHVDNFSIGKWGSRTAIYMTCLNLPPSWRHQLENIFLVGLIPGPWEPSITQMNHLLRPLIPFLGDLWDEGLFLKHTPNYPFGH</sequence>
<comment type="caution">
    <text evidence="1">The sequence shown here is derived from an EMBL/GenBank/DDBJ whole genome shotgun (WGS) entry which is preliminary data.</text>
</comment>
<protein>
    <submittedName>
        <fullName evidence="1">Uncharacterized protein</fullName>
    </submittedName>
</protein>
<dbReference type="OrthoDB" id="3253623at2759"/>
<name>A0A9P6BV83_9AGAR</name>
<gene>
    <name evidence="1" type="ORF">P691DRAFT_683904</name>
</gene>
<accession>A0A9P6BV83</accession>
<keyword evidence="2" id="KW-1185">Reference proteome</keyword>
<dbReference type="Proteomes" id="UP000807342">
    <property type="component" value="Unassembled WGS sequence"/>
</dbReference>
<evidence type="ECO:0000313" key="1">
    <source>
        <dbReference type="EMBL" id="KAF9441441.1"/>
    </source>
</evidence>
<reference evidence="1" key="1">
    <citation type="submission" date="2020-11" db="EMBL/GenBank/DDBJ databases">
        <authorList>
            <consortium name="DOE Joint Genome Institute"/>
            <person name="Ahrendt S."/>
            <person name="Riley R."/>
            <person name="Andreopoulos W."/>
            <person name="Labutti K."/>
            <person name="Pangilinan J."/>
            <person name="Ruiz-Duenas F.J."/>
            <person name="Barrasa J.M."/>
            <person name="Sanchez-Garcia M."/>
            <person name="Camarero S."/>
            <person name="Miyauchi S."/>
            <person name="Serrano A."/>
            <person name="Linde D."/>
            <person name="Babiker R."/>
            <person name="Drula E."/>
            <person name="Ayuso-Fernandez I."/>
            <person name="Pacheco R."/>
            <person name="Padilla G."/>
            <person name="Ferreira P."/>
            <person name="Barriuso J."/>
            <person name="Kellner H."/>
            <person name="Castanera R."/>
            <person name="Alfaro M."/>
            <person name="Ramirez L."/>
            <person name="Pisabarro A.G."/>
            <person name="Kuo A."/>
            <person name="Tritt A."/>
            <person name="Lipzen A."/>
            <person name="He G."/>
            <person name="Yan M."/>
            <person name="Ng V."/>
            <person name="Cullen D."/>
            <person name="Martin F."/>
            <person name="Rosso M.-N."/>
            <person name="Henrissat B."/>
            <person name="Hibbett D."/>
            <person name="Martinez A.T."/>
            <person name="Grigoriev I.V."/>
        </authorList>
    </citation>
    <scope>NUCLEOTIDE SEQUENCE</scope>
    <source>
        <strain evidence="1">MF-IS2</strain>
    </source>
</reference>
<proteinExistence type="predicted"/>
<dbReference type="AlphaFoldDB" id="A0A9P6BV83"/>
<feature type="non-terminal residue" evidence="1">
    <location>
        <position position="1"/>
    </location>
</feature>